<dbReference type="EMBL" id="LWMH01000002">
    <property type="protein sequence ID" value="KZS43871.1"/>
    <property type="molecule type" value="Genomic_DNA"/>
</dbReference>
<dbReference type="STRING" id="59843.A3958_00015"/>
<dbReference type="GeneID" id="97554575"/>
<dbReference type="GO" id="GO:0016491">
    <property type="term" value="F:oxidoreductase activity"/>
    <property type="evidence" value="ECO:0007669"/>
    <property type="project" value="UniProtKB-KW"/>
</dbReference>
<accession>A0A163ELN9</accession>
<dbReference type="InterPro" id="IPR055170">
    <property type="entry name" value="GFO_IDH_MocA-like_dom"/>
</dbReference>
<dbReference type="Proteomes" id="UP000076796">
    <property type="component" value="Unassembled WGS sequence"/>
</dbReference>
<evidence type="ECO:0000313" key="5">
    <source>
        <dbReference type="Proteomes" id="UP000076796"/>
    </source>
</evidence>
<dbReference type="RefSeq" id="WP_006211478.1">
    <property type="nucleotide sequence ID" value="NZ_CP147845.1"/>
</dbReference>
<dbReference type="AlphaFoldDB" id="A0A163ELN9"/>
<organism evidence="4 5">
    <name type="scientific">Paenibacillus glucanolyticus</name>
    <dbReference type="NCBI Taxonomy" id="59843"/>
    <lineage>
        <taxon>Bacteria</taxon>
        <taxon>Bacillati</taxon>
        <taxon>Bacillota</taxon>
        <taxon>Bacilli</taxon>
        <taxon>Bacillales</taxon>
        <taxon>Paenibacillaceae</taxon>
        <taxon>Paenibacillus</taxon>
    </lineage>
</organism>
<dbReference type="PANTHER" id="PTHR43818">
    <property type="entry name" value="BCDNA.GH03377"/>
    <property type="match status" value="1"/>
</dbReference>
<dbReference type="Gene3D" id="3.40.50.720">
    <property type="entry name" value="NAD(P)-binding Rossmann-like Domain"/>
    <property type="match status" value="1"/>
</dbReference>
<sequence>MKPLSVGIIGTGFGGHVHAPIFSLHPGFEVKSIASVYRQQKAEEHTWKGIQHYRNWRDMLEKEQLDLVSIASSPSQHYEMTMLALQSGHHVLTEKPLGMNAEQTLHMLTESERVKRKAFVNFQWRWTPIRQRIKRMMQGKELGDIQHIQYTGSFSGHAVLANSYRGWEARREEGGGFLFAIGSHMVDSLLWWMDEEITDVYGDLRTQIPTYSGDDGLEVRETDDAFTFIGRFRSGASLVANVFFPGIRGAGWKLEIHGTKGTLMMRNDDTLECSFGGSFERIDLEPVHAPASLEAPAVHYYNGFYQMVDGIYSTLAGNQTFPDIPTFLDGHKAQAVLDAIRLSSETNTRINVDYT</sequence>
<comment type="caution">
    <text evidence="4">The sequence shown here is derived from an EMBL/GenBank/DDBJ whole genome shotgun (WGS) entry which is preliminary data.</text>
</comment>
<dbReference type="Gene3D" id="3.30.360.10">
    <property type="entry name" value="Dihydrodipicolinate Reductase, domain 2"/>
    <property type="match status" value="1"/>
</dbReference>
<evidence type="ECO:0000259" key="2">
    <source>
        <dbReference type="Pfam" id="PF01408"/>
    </source>
</evidence>
<keyword evidence="5" id="KW-1185">Reference proteome</keyword>
<feature type="domain" description="GFO/IDH/MocA-like oxidoreductase" evidence="3">
    <location>
        <begin position="131"/>
        <end position="263"/>
    </location>
</feature>
<dbReference type="SUPFAM" id="SSF55347">
    <property type="entry name" value="Glyceraldehyde-3-phosphate dehydrogenase-like, C-terminal domain"/>
    <property type="match status" value="1"/>
</dbReference>
<proteinExistence type="predicted"/>
<dbReference type="InterPro" id="IPR036291">
    <property type="entry name" value="NAD(P)-bd_dom_sf"/>
</dbReference>
<dbReference type="InterPro" id="IPR050463">
    <property type="entry name" value="Gfo/Idh/MocA_oxidrdct_glycsds"/>
</dbReference>
<dbReference type="PANTHER" id="PTHR43818:SF11">
    <property type="entry name" value="BCDNA.GH03377"/>
    <property type="match status" value="1"/>
</dbReference>
<reference evidence="4" key="1">
    <citation type="journal article" date="2016" name="Genome Announc.">
        <title>Draft genomes of two strains of Paenibacillus glucanolyticus with capability to degrade lignocellulose.</title>
        <authorList>
            <person name="Mathews S.L."/>
            <person name="Pawlak J."/>
            <person name="Grunden A.M."/>
        </authorList>
    </citation>
    <scope>NUCLEOTIDE SEQUENCE [LARGE SCALE GENOMIC DNA]</scope>
    <source>
        <strain evidence="4">SLM1</strain>
    </source>
</reference>
<evidence type="ECO:0000256" key="1">
    <source>
        <dbReference type="ARBA" id="ARBA00023002"/>
    </source>
</evidence>
<protein>
    <submittedName>
        <fullName evidence="4">Oxidoreductase</fullName>
    </submittedName>
</protein>
<evidence type="ECO:0000313" key="4">
    <source>
        <dbReference type="EMBL" id="KZS43871.1"/>
    </source>
</evidence>
<dbReference type="SUPFAM" id="SSF51735">
    <property type="entry name" value="NAD(P)-binding Rossmann-fold domains"/>
    <property type="match status" value="1"/>
</dbReference>
<dbReference type="Pfam" id="PF22725">
    <property type="entry name" value="GFO_IDH_MocA_C3"/>
    <property type="match status" value="1"/>
</dbReference>
<gene>
    <name evidence="4" type="ORF">AWU65_27710</name>
</gene>
<dbReference type="GO" id="GO:0000166">
    <property type="term" value="F:nucleotide binding"/>
    <property type="evidence" value="ECO:0007669"/>
    <property type="project" value="InterPro"/>
</dbReference>
<name>A0A163ELN9_9BACL</name>
<dbReference type="InterPro" id="IPR000683">
    <property type="entry name" value="Gfo/Idh/MocA-like_OxRdtase_N"/>
</dbReference>
<keyword evidence="1" id="KW-0560">Oxidoreductase</keyword>
<evidence type="ECO:0000259" key="3">
    <source>
        <dbReference type="Pfam" id="PF22725"/>
    </source>
</evidence>
<dbReference type="Pfam" id="PF01408">
    <property type="entry name" value="GFO_IDH_MocA"/>
    <property type="match status" value="1"/>
</dbReference>
<feature type="domain" description="Gfo/Idh/MocA-like oxidoreductase N-terminal" evidence="2">
    <location>
        <begin position="5"/>
        <end position="122"/>
    </location>
</feature>